<dbReference type="GO" id="GO:0000184">
    <property type="term" value="P:nuclear-transcribed mRNA catabolic process, nonsense-mediated decay"/>
    <property type="evidence" value="ECO:0007669"/>
    <property type="project" value="UniProtKB-KW"/>
</dbReference>
<feature type="compositionally biased region" description="Low complexity" evidence="3">
    <location>
        <begin position="53"/>
        <end position="72"/>
    </location>
</feature>
<evidence type="ECO:0000256" key="1">
    <source>
        <dbReference type="ARBA" id="ARBA00007712"/>
    </source>
</evidence>
<evidence type="ECO:0000256" key="2">
    <source>
        <dbReference type="ARBA" id="ARBA00023161"/>
    </source>
</evidence>
<dbReference type="InterPro" id="IPR039177">
    <property type="entry name" value="SMG9"/>
</dbReference>
<feature type="compositionally biased region" description="Basic and acidic residues" evidence="3">
    <location>
        <begin position="19"/>
        <end position="33"/>
    </location>
</feature>
<evidence type="ECO:0000313" key="4">
    <source>
        <dbReference type="EMBL" id="KAK6183243.1"/>
    </source>
</evidence>
<dbReference type="Proteomes" id="UP001347796">
    <property type="component" value="Unassembled WGS sequence"/>
</dbReference>
<accession>A0AAN8JYW0</accession>
<dbReference type="EMBL" id="JAZGQO010000007">
    <property type="protein sequence ID" value="KAK6183243.1"/>
    <property type="molecule type" value="Genomic_DNA"/>
</dbReference>
<dbReference type="PANTHER" id="PTHR14270:SF0">
    <property type="entry name" value="NONSENSE-MEDIATED MRNA DECAY FACTOR SMG9"/>
    <property type="match status" value="1"/>
</dbReference>
<name>A0AAN8JYW0_PATCE</name>
<comment type="caution">
    <text evidence="4">The sequence shown here is derived from an EMBL/GenBank/DDBJ whole genome shotgun (WGS) entry which is preliminary data.</text>
</comment>
<gene>
    <name evidence="4" type="ORF">SNE40_010759</name>
</gene>
<evidence type="ECO:0000256" key="3">
    <source>
        <dbReference type="SAM" id="MobiDB-lite"/>
    </source>
</evidence>
<proteinExistence type="inferred from homology"/>
<organism evidence="4 5">
    <name type="scientific">Patella caerulea</name>
    <name type="common">Rayed Mediterranean limpet</name>
    <dbReference type="NCBI Taxonomy" id="87958"/>
    <lineage>
        <taxon>Eukaryota</taxon>
        <taxon>Metazoa</taxon>
        <taxon>Spiralia</taxon>
        <taxon>Lophotrochozoa</taxon>
        <taxon>Mollusca</taxon>
        <taxon>Gastropoda</taxon>
        <taxon>Patellogastropoda</taxon>
        <taxon>Patelloidea</taxon>
        <taxon>Patellidae</taxon>
        <taxon>Patella</taxon>
    </lineage>
</organism>
<reference evidence="4 5" key="1">
    <citation type="submission" date="2024-01" db="EMBL/GenBank/DDBJ databases">
        <title>The genome of the rayed Mediterranean limpet Patella caerulea (Linnaeus, 1758).</title>
        <authorList>
            <person name="Anh-Thu Weber A."/>
            <person name="Halstead-Nussloch G."/>
        </authorList>
    </citation>
    <scope>NUCLEOTIDE SEQUENCE [LARGE SCALE GENOMIC DNA]</scope>
    <source>
        <strain evidence="4">AATW-2023a</strain>
        <tissue evidence="4">Whole specimen</tissue>
    </source>
</reference>
<dbReference type="PANTHER" id="PTHR14270">
    <property type="entry name" value="NONSENSE-MEDIATED MRNA DECAY FACTOR SMG9"/>
    <property type="match status" value="1"/>
</dbReference>
<protein>
    <recommendedName>
        <fullName evidence="6">Protein SMG9</fullName>
    </recommendedName>
</protein>
<evidence type="ECO:0008006" key="6">
    <source>
        <dbReference type="Google" id="ProtNLM"/>
    </source>
</evidence>
<keyword evidence="5" id="KW-1185">Reference proteome</keyword>
<sequence>MSDPLDRDRSGRRRRRRDNKPIRKERDSREHDPSPTPSKPPIILGLAKPSQEPGASTSSNNSSPSAGSGIASKLPDKPIVVLRSRDDNRPVPSTNQSSNTLSTGEINTPPYITRQPSVGHLVFEASSQNRLVAPPEMKHSIKLVDETLRWCDNAMEMLLDQTDYLVIGAIGLQGSGKSTILSLLGGNSPQDTYRNYIFQPQTKETKEEGSHQTNGIDMFVSSERIIFLDAQPVMSASLLDNLIRHDKKYPTEYSSAEYCIEMQSLQIATFLFTVCNVVLVVQDWFTDVNFLRFLQNAEMLKPQTPSSVHDSGSSQDDTPDYYPNVVFVQNKGSVEDFGLESYKAMQQTLLRVFENSRLKSQGCVSLATGGLLPGINNRTVETDLNLFILPTMEYYKNEQDSILSFLPEYRGYPSFNSLIKCLRNQLFSIPRTPLTHANLSEKNWFHYAARTWDSVRKSQLLADYNRLLP</sequence>
<feature type="region of interest" description="Disordered" evidence="3">
    <location>
        <begin position="1"/>
        <end position="110"/>
    </location>
</feature>
<dbReference type="InterPro" id="IPR027417">
    <property type="entry name" value="P-loop_NTPase"/>
</dbReference>
<feature type="compositionally biased region" description="Polar residues" evidence="3">
    <location>
        <begin position="91"/>
        <end position="106"/>
    </location>
</feature>
<comment type="similarity">
    <text evidence="1">Belongs to the SMG9 family.</text>
</comment>
<keyword evidence="2" id="KW-0866">Nonsense-mediated mRNA decay</keyword>
<dbReference type="AlphaFoldDB" id="A0AAN8JYW0"/>
<dbReference type="SUPFAM" id="SSF52540">
    <property type="entry name" value="P-loop containing nucleoside triphosphate hydrolases"/>
    <property type="match status" value="1"/>
</dbReference>
<evidence type="ECO:0000313" key="5">
    <source>
        <dbReference type="Proteomes" id="UP001347796"/>
    </source>
</evidence>